<accession>A0A9X3DVL2</accession>
<organism evidence="1 2">
    <name type="scientific">Acinetobacter nematophilus</name>
    <dbReference type="NCBI Taxonomy" id="2994642"/>
    <lineage>
        <taxon>Bacteria</taxon>
        <taxon>Pseudomonadati</taxon>
        <taxon>Pseudomonadota</taxon>
        <taxon>Gammaproteobacteria</taxon>
        <taxon>Moraxellales</taxon>
        <taxon>Moraxellaceae</taxon>
        <taxon>Acinetobacter</taxon>
    </lineage>
</organism>
<name>A0A9X3DVL2_9GAMM</name>
<evidence type="ECO:0000313" key="1">
    <source>
        <dbReference type="EMBL" id="MCX5468657.1"/>
    </source>
</evidence>
<dbReference type="Proteomes" id="UP001146019">
    <property type="component" value="Unassembled WGS sequence"/>
</dbReference>
<reference evidence="1" key="1">
    <citation type="submission" date="2022-11" db="EMBL/GenBank/DDBJ databases">
        <title>Biodiversity and phylogenetic relationships of bacteria.</title>
        <authorList>
            <person name="Machado R.A.R."/>
            <person name="Bhat A."/>
            <person name="Loulou A."/>
            <person name="Kallel S."/>
        </authorList>
    </citation>
    <scope>NUCLEOTIDE SEQUENCE</scope>
    <source>
        <strain evidence="1">A-IN1</strain>
    </source>
</reference>
<gene>
    <name evidence="1" type="ORF">OSH00_13025</name>
</gene>
<comment type="caution">
    <text evidence="1">The sequence shown here is derived from an EMBL/GenBank/DDBJ whole genome shotgun (WGS) entry which is preliminary data.</text>
</comment>
<keyword evidence="2" id="KW-1185">Reference proteome</keyword>
<dbReference type="RefSeq" id="WP_266130767.1">
    <property type="nucleotide sequence ID" value="NZ_JAPKMY010000006.1"/>
</dbReference>
<dbReference type="EMBL" id="JAPKMY010000006">
    <property type="protein sequence ID" value="MCX5468657.1"/>
    <property type="molecule type" value="Genomic_DNA"/>
</dbReference>
<protein>
    <submittedName>
        <fullName evidence="1">Uncharacterized protein</fullName>
    </submittedName>
</protein>
<proteinExistence type="predicted"/>
<sequence length="186" mass="22018">MIDIIKIIVLHIFALKQSIEQASIEQRKSLVKAIFSFYEKLPLFYFYIEKNYKITINKSQLFDDIDHELLIHYQQKIQRSNAVIDEYADDYETLDEIEVICLDAFAMMVAKQSKSQALVALFSAVVEVLDYYQNFSDQPEYWNAILEKEILFQEQIIHDISSHIIFDSAIYMSQYQNIEFKCLDEI</sequence>
<evidence type="ECO:0000313" key="2">
    <source>
        <dbReference type="Proteomes" id="UP001146019"/>
    </source>
</evidence>
<dbReference type="AlphaFoldDB" id="A0A9X3DVL2"/>